<dbReference type="EMBL" id="CM051394">
    <property type="protein sequence ID" value="KAJ4728946.1"/>
    <property type="molecule type" value="Genomic_DNA"/>
</dbReference>
<gene>
    <name evidence="1" type="ORF">OWV82_001801</name>
</gene>
<proteinExistence type="predicted"/>
<keyword evidence="2" id="KW-1185">Reference proteome</keyword>
<accession>A0ACC1YYX7</accession>
<dbReference type="Proteomes" id="UP001164539">
    <property type="component" value="Chromosome 1"/>
</dbReference>
<sequence length="450" mass="49790">MDRSLFEAALTGDVQKLYQLLRENPLILHTSGIASAGNPMHVASVFGHIDFVKEVIRLKKDSAEEVNQDGCSPMHMAAANGQIEVVKELIKVDRKLCHLQGPEKKTPLHCAAIKGRVGVVSEILSACGECIEDVTVQRETALHLAVKNNQFEAIRVLVDWIRDMTKEHILNMKDEQGNSVLHLATWKKQRQVIELLLGHGANTSGGLEVNAINQNCLTALDVLLIFPSEAGDREIEEILRNAGSMRMRDITLPPITSPEPYNQTQSNNLATADINQRQTNDLMEYFKFKRGRDSPGETRGVLLLVATLVATTTFQFGINPPGGVWQDNNAPNVKNSSSSKTYKAGESILGSMDSTGFFIFTVANSLGFSLSLHMINILTTNFPLQLELQLCFLAMYTTYNTSVINITPGSIQLFVILTVSITPAVILLIAYCTRKMRMRPTESIMDQQNH</sequence>
<reference evidence="1 2" key="1">
    <citation type="journal article" date="2023" name="Science">
        <title>Complex scaffold remodeling in plant triterpene biosynthesis.</title>
        <authorList>
            <person name="De La Pena R."/>
            <person name="Hodgson H."/>
            <person name="Liu J.C."/>
            <person name="Stephenson M.J."/>
            <person name="Martin A.C."/>
            <person name="Owen C."/>
            <person name="Harkess A."/>
            <person name="Leebens-Mack J."/>
            <person name="Jimenez L.E."/>
            <person name="Osbourn A."/>
            <person name="Sattely E.S."/>
        </authorList>
    </citation>
    <scope>NUCLEOTIDE SEQUENCE [LARGE SCALE GENOMIC DNA]</scope>
    <source>
        <strain evidence="2">cv. JPN11</strain>
        <tissue evidence="1">Leaf</tissue>
    </source>
</reference>
<protein>
    <submittedName>
        <fullName evidence="1">Ankyrin repeat family protein</fullName>
    </submittedName>
</protein>
<organism evidence="1 2">
    <name type="scientific">Melia azedarach</name>
    <name type="common">Chinaberry tree</name>
    <dbReference type="NCBI Taxonomy" id="155640"/>
    <lineage>
        <taxon>Eukaryota</taxon>
        <taxon>Viridiplantae</taxon>
        <taxon>Streptophyta</taxon>
        <taxon>Embryophyta</taxon>
        <taxon>Tracheophyta</taxon>
        <taxon>Spermatophyta</taxon>
        <taxon>Magnoliopsida</taxon>
        <taxon>eudicotyledons</taxon>
        <taxon>Gunneridae</taxon>
        <taxon>Pentapetalae</taxon>
        <taxon>rosids</taxon>
        <taxon>malvids</taxon>
        <taxon>Sapindales</taxon>
        <taxon>Meliaceae</taxon>
        <taxon>Melia</taxon>
    </lineage>
</organism>
<evidence type="ECO:0000313" key="2">
    <source>
        <dbReference type="Proteomes" id="UP001164539"/>
    </source>
</evidence>
<comment type="caution">
    <text evidence="1">The sequence shown here is derived from an EMBL/GenBank/DDBJ whole genome shotgun (WGS) entry which is preliminary data.</text>
</comment>
<evidence type="ECO:0000313" key="1">
    <source>
        <dbReference type="EMBL" id="KAJ4728946.1"/>
    </source>
</evidence>
<name>A0ACC1YYX7_MELAZ</name>